<dbReference type="EMBL" id="CP019655">
    <property type="protein sequence ID" value="AVF27149.1"/>
    <property type="molecule type" value="Genomic_DNA"/>
</dbReference>
<dbReference type="CDD" id="cd17535">
    <property type="entry name" value="REC_NarL-like"/>
    <property type="match status" value="1"/>
</dbReference>
<name>A0A2L1U2J5_9BACL</name>
<feature type="domain" description="Response regulatory" evidence="7">
    <location>
        <begin position="26"/>
        <end position="140"/>
    </location>
</feature>
<evidence type="ECO:0000256" key="1">
    <source>
        <dbReference type="ARBA" id="ARBA00022553"/>
    </source>
</evidence>
<dbReference type="PRINTS" id="PR00038">
    <property type="entry name" value="HTHLUXR"/>
</dbReference>
<keyword evidence="2" id="KW-0805">Transcription regulation</keyword>
<keyword evidence="3" id="KW-0238">DNA-binding</keyword>
<dbReference type="SMART" id="SM00421">
    <property type="entry name" value="HTH_LUXR"/>
    <property type="match status" value="1"/>
</dbReference>
<evidence type="ECO:0000256" key="3">
    <source>
        <dbReference type="ARBA" id="ARBA00023125"/>
    </source>
</evidence>
<evidence type="ECO:0000313" key="9">
    <source>
        <dbReference type="Proteomes" id="UP000239833"/>
    </source>
</evidence>
<dbReference type="SUPFAM" id="SSF52172">
    <property type="entry name" value="CheY-like"/>
    <property type="match status" value="1"/>
</dbReference>
<dbReference type="GO" id="GO:0006355">
    <property type="term" value="P:regulation of DNA-templated transcription"/>
    <property type="evidence" value="ECO:0007669"/>
    <property type="project" value="InterPro"/>
</dbReference>
<feature type="modified residue" description="4-aspartylphosphate" evidence="5">
    <location>
        <position position="75"/>
    </location>
</feature>
<dbReference type="PROSITE" id="PS50043">
    <property type="entry name" value="HTH_LUXR_2"/>
    <property type="match status" value="1"/>
</dbReference>
<dbReference type="SUPFAM" id="SSF46894">
    <property type="entry name" value="C-terminal effector domain of the bipartite response regulators"/>
    <property type="match status" value="1"/>
</dbReference>
<dbReference type="PANTHER" id="PTHR43214:SF40">
    <property type="entry name" value="TRANSCRIPTIONAL REGULATORY PROTEIN LNRK"/>
    <property type="match status" value="1"/>
</dbReference>
<dbReference type="PANTHER" id="PTHR43214">
    <property type="entry name" value="TWO-COMPONENT RESPONSE REGULATOR"/>
    <property type="match status" value="1"/>
</dbReference>
<dbReference type="AlphaFoldDB" id="A0A2L1U2J5"/>
<evidence type="ECO:0000259" key="6">
    <source>
        <dbReference type="PROSITE" id="PS50043"/>
    </source>
</evidence>
<dbReference type="InterPro" id="IPR011006">
    <property type="entry name" value="CheY-like_superfamily"/>
</dbReference>
<dbReference type="Pfam" id="PF00072">
    <property type="entry name" value="Response_reg"/>
    <property type="match status" value="1"/>
</dbReference>
<dbReference type="InterPro" id="IPR016032">
    <property type="entry name" value="Sig_transdc_resp-reg_C-effctor"/>
</dbReference>
<evidence type="ECO:0000256" key="4">
    <source>
        <dbReference type="ARBA" id="ARBA00023163"/>
    </source>
</evidence>
<dbReference type="InterPro" id="IPR058245">
    <property type="entry name" value="NreC/VraR/RcsB-like_REC"/>
</dbReference>
<protein>
    <submittedName>
        <fullName evidence="8">Response regulator receiver domain protein</fullName>
    </submittedName>
</protein>
<dbReference type="InterPro" id="IPR000792">
    <property type="entry name" value="Tscrpt_reg_LuxR_C"/>
</dbReference>
<dbReference type="GO" id="GO:0000160">
    <property type="term" value="P:phosphorelay signal transduction system"/>
    <property type="evidence" value="ECO:0007669"/>
    <property type="project" value="InterPro"/>
</dbReference>
<accession>A0A2L1U2J5</accession>
<dbReference type="Pfam" id="PF00196">
    <property type="entry name" value="GerE"/>
    <property type="match status" value="1"/>
</dbReference>
<evidence type="ECO:0000313" key="8">
    <source>
        <dbReference type="EMBL" id="AVF27149.1"/>
    </source>
</evidence>
<dbReference type="Proteomes" id="UP000239833">
    <property type="component" value="Chromosome"/>
</dbReference>
<evidence type="ECO:0000256" key="2">
    <source>
        <dbReference type="ARBA" id="ARBA00023015"/>
    </source>
</evidence>
<dbReference type="SMART" id="SM00448">
    <property type="entry name" value="REC"/>
    <property type="match status" value="1"/>
</dbReference>
<dbReference type="InterPro" id="IPR039420">
    <property type="entry name" value="WalR-like"/>
</dbReference>
<proteinExistence type="predicted"/>
<organism evidence="8 9">
    <name type="scientific">Paenibacillus larvae subsp. larvae</name>
    <dbReference type="NCBI Taxonomy" id="147375"/>
    <lineage>
        <taxon>Bacteria</taxon>
        <taxon>Bacillati</taxon>
        <taxon>Bacillota</taxon>
        <taxon>Bacilli</taxon>
        <taxon>Bacillales</taxon>
        <taxon>Paenibacillaceae</taxon>
        <taxon>Paenibacillus</taxon>
    </lineage>
</organism>
<evidence type="ECO:0000256" key="5">
    <source>
        <dbReference type="PROSITE-ProRule" id="PRU00169"/>
    </source>
</evidence>
<dbReference type="GO" id="GO:0003677">
    <property type="term" value="F:DNA binding"/>
    <property type="evidence" value="ECO:0007669"/>
    <property type="project" value="UniProtKB-KW"/>
</dbReference>
<dbReference type="PROSITE" id="PS50110">
    <property type="entry name" value="RESPONSE_REGULATORY"/>
    <property type="match status" value="1"/>
</dbReference>
<dbReference type="InterPro" id="IPR001789">
    <property type="entry name" value="Sig_transdc_resp-reg_receiver"/>
</dbReference>
<keyword evidence="1 5" id="KW-0597">Phosphoprotein</keyword>
<feature type="domain" description="HTH luxR-type" evidence="6">
    <location>
        <begin position="165"/>
        <end position="231"/>
    </location>
</feature>
<keyword evidence="4" id="KW-0804">Transcription</keyword>
<dbReference type="Gene3D" id="3.40.50.2300">
    <property type="match status" value="1"/>
</dbReference>
<evidence type="ECO:0000259" key="7">
    <source>
        <dbReference type="PROSITE" id="PS50110"/>
    </source>
</evidence>
<gene>
    <name evidence="8" type="ORF">ERICIII_03022</name>
</gene>
<reference evidence="9" key="1">
    <citation type="submission" date="2017-02" db="EMBL/GenBank/DDBJ databases">
        <title>Delineation of Paenibacillus larvae strains originating from foulbrood outbreaks.</title>
        <authorList>
            <person name="Beims H."/>
            <person name="Bunk B."/>
            <person name="Sproeer C."/>
            <person name="Mohr K.I."/>
            <person name="Pradella S."/>
            <person name="Guenther G."/>
            <person name="Rohde M."/>
            <person name="von der Ohe W."/>
            <person name="Steinert M."/>
        </authorList>
    </citation>
    <scope>NUCLEOTIDE SEQUENCE [LARGE SCALE GENOMIC DNA]</scope>
    <source>
        <strain evidence="9">Eric_III</strain>
    </source>
</reference>
<dbReference type="STRING" id="147375.BXP28_07670"/>
<dbReference type="CDD" id="cd06170">
    <property type="entry name" value="LuxR_C_like"/>
    <property type="match status" value="1"/>
</dbReference>
<sequence length="243" mass="27596">MDEARRQLVDYAKMVEKTAQAEQRRRISRALHDRESLRMLLGMQEELNVMGTCENGAEALKWLMEGNEADVILMDNRMPECDGVEGTKQIHEQFPSIKILVLATFDDDEFIIEALRNGACGYLLKNVPPEQIVHGIKTVYQGNWLIHPDISKKLTGYIQAPTPFLQTLDQYGLTKAEQAIVEKISEGLSNKEIAGTLFLSEGTVKNYISGILDKFSLRDRTQIALFHLKQQASFPHNSDREFI</sequence>